<dbReference type="InterPro" id="IPR009737">
    <property type="entry name" value="Aim32/Apd1-like"/>
</dbReference>
<dbReference type="CDD" id="cd03062">
    <property type="entry name" value="TRX_Fd_Sucrase"/>
    <property type="match status" value="1"/>
</dbReference>
<sequence>MTQATTIRCSDVAAEPLPGSAKQATIYVIFEWTRAWSRDVLDGDTFGQELTAKLKAHLDEAGATLQLIRQPTREGRNIDNHHLYVVFAEHGTIEVLHVDGPEAILDLDLSAPLRCGGVERTRPLLLVCTHAKRDACCAIKGRPLVTELEQRFPSADNGDVIWETSHTKGHRFAPSTLLMPWGYSFGRMNVEATTAMVEAARNGEYFIPGNRGRGTLTSTSQVAEIAVAEELARTGRHVNYGQLHIIDEEVEPDAGTATVTVNDSRAGVAYRVLLNTRTVDGVISSCGKNPQPGEVWDVVSVHALGCENNEDRQ</sequence>
<dbReference type="RefSeq" id="WP_092256202.1">
    <property type="nucleotide sequence ID" value="NZ_CP047199.1"/>
</dbReference>
<gene>
    <name evidence="1" type="ORF">SAMN05661109_00694</name>
</gene>
<reference evidence="2" key="1">
    <citation type="submission" date="2016-10" db="EMBL/GenBank/DDBJ databases">
        <authorList>
            <person name="Varghese N."/>
            <person name="Submissions S."/>
        </authorList>
    </citation>
    <scope>NUCLEOTIDE SEQUENCE [LARGE SCALE GENOMIC DNA]</scope>
    <source>
        <strain evidence="2">DSM 20524</strain>
    </source>
</reference>
<dbReference type="Pfam" id="PF06999">
    <property type="entry name" value="Suc_Fer-like"/>
    <property type="match status" value="1"/>
</dbReference>
<accession>A0A1H9QYL4</accession>
<evidence type="ECO:0000313" key="2">
    <source>
        <dbReference type="Proteomes" id="UP000198929"/>
    </source>
</evidence>
<proteinExistence type="predicted"/>
<dbReference type="InterPro" id="IPR036249">
    <property type="entry name" value="Thioredoxin-like_sf"/>
</dbReference>
<evidence type="ECO:0008006" key="3">
    <source>
        <dbReference type="Google" id="ProtNLM"/>
    </source>
</evidence>
<name>A0A1H9QYL4_9CORY</name>
<dbReference type="EMBL" id="FOGQ01000002">
    <property type="protein sequence ID" value="SER64899.1"/>
    <property type="molecule type" value="Genomic_DNA"/>
</dbReference>
<dbReference type="PIRSF" id="PIRSF035042">
    <property type="entry name" value="UCP035042_thirdx"/>
    <property type="match status" value="1"/>
</dbReference>
<evidence type="ECO:0000313" key="1">
    <source>
        <dbReference type="EMBL" id="SER64899.1"/>
    </source>
</evidence>
<protein>
    <recommendedName>
        <fullName evidence="3">Sucrase/ferredoxin-like</fullName>
    </recommendedName>
</protein>
<keyword evidence="2" id="KW-1185">Reference proteome</keyword>
<dbReference type="InterPro" id="IPR010350">
    <property type="entry name" value="Aim32/Apd1-like_bac"/>
</dbReference>
<dbReference type="SUPFAM" id="SSF52833">
    <property type="entry name" value="Thioredoxin-like"/>
    <property type="match status" value="1"/>
</dbReference>
<dbReference type="STRING" id="1121357.SAMN05661109_00694"/>
<dbReference type="AlphaFoldDB" id="A0A1H9QYL4"/>
<dbReference type="Proteomes" id="UP000198929">
    <property type="component" value="Unassembled WGS sequence"/>
</dbReference>
<organism evidence="1 2">
    <name type="scientific">Corynebacterium cystitidis DSM 20524</name>
    <dbReference type="NCBI Taxonomy" id="1121357"/>
    <lineage>
        <taxon>Bacteria</taxon>
        <taxon>Bacillati</taxon>
        <taxon>Actinomycetota</taxon>
        <taxon>Actinomycetes</taxon>
        <taxon>Mycobacteriales</taxon>
        <taxon>Corynebacteriaceae</taxon>
        <taxon>Corynebacterium</taxon>
    </lineage>
</organism>